<dbReference type="EMBL" id="QSSQ01000028">
    <property type="protein sequence ID" value="RGM00001.1"/>
    <property type="molecule type" value="Genomic_DNA"/>
</dbReference>
<dbReference type="SUPFAM" id="SSF161098">
    <property type="entry name" value="MetI-like"/>
    <property type="match status" value="1"/>
</dbReference>
<comment type="subcellular location">
    <subcellularLocation>
        <location evidence="1 7">Cell membrane</location>
        <topology evidence="1 7">Multi-pass membrane protein</topology>
    </subcellularLocation>
</comment>
<dbReference type="GO" id="GO:0055085">
    <property type="term" value="P:transmembrane transport"/>
    <property type="evidence" value="ECO:0007669"/>
    <property type="project" value="InterPro"/>
</dbReference>
<evidence type="ECO:0000256" key="6">
    <source>
        <dbReference type="ARBA" id="ARBA00023136"/>
    </source>
</evidence>
<protein>
    <submittedName>
        <fullName evidence="9 10">ABC transporter permease</fullName>
    </submittedName>
</protein>
<name>A0A174HQ22_9FIRM</name>
<accession>A0A174HQ22</accession>
<feature type="transmembrane region" description="Helical" evidence="7">
    <location>
        <begin position="159"/>
        <end position="183"/>
    </location>
</feature>
<proteinExistence type="inferred from homology"/>
<evidence type="ECO:0000256" key="4">
    <source>
        <dbReference type="ARBA" id="ARBA00022692"/>
    </source>
</evidence>
<keyword evidence="5 7" id="KW-1133">Transmembrane helix</keyword>
<dbReference type="Proteomes" id="UP000095651">
    <property type="component" value="Unassembled WGS sequence"/>
</dbReference>
<evidence type="ECO:0000256" key="3">
    <source>
        <dbReference type="ARBA" id="ARBA00022475"/>
    </source>
</evidence>
<evidence type="ECO:0000256" key="7">
    <source>
        <dbReference type="RuleBase" id="RU363032"/>
    </source>
</evidence>
<keyword evidence="3" id="KW-1003">Cell membrane</keyword>
<evidence type="ECO:0000313" key="9">
    <source>
        <dbReference type="EMBL" id="CUO75180.1"/>
    </source>
</evidence>
<dbReference type="Proteomes" id="UP000261257">
    <property type="component" value="Unassembled WGS sequence"/>
</dbReference>
<evidence type="ECO:0000313" key="10">
    <source>
        <dbReference type="EMBL" id="RGM00001.1"/>
    </source>
</evidence>
<dbReference type="PROSITE" id="PS50928">
    <property type="entry name" value="ABC_TM1"/>
    <property type="match status" value="1"/>
</dbReference>
<reference evidence="10 12" key="2">
    <citation type="submission" date="2018-08" db="EMBL/GenBank/DDBJ databases">
        <title>A genome reference for cultivated species of the human gut microbiota.</title>
        <authorList>
            <person name="Zou Y."/>
            <person name="Xue W."/>
            <person name="Luo G."/>
        </authorList>
    </citation>
    <scope>NUCLEOTIDE SEQUENCE [LARGE SCALE GENOMIC DNA]</scope>
    <source>
        <strain evidence="10 12">TF05-11AC</strain>
    </source>
</reference>
<comment type="similarity">
    <text evidence="7">Belongs to the binding-protein-dependent transport system permease family.</text>
</comment>
<evidence type="ECO:0000256" key="5">
    <source>
        <dbReference type="ARBA" id="ARBA00022989"/>
    </source>
</evidence>
<dbReference type="InterPro" id="IPR035906">
    <property type="entry name" value="MetI-like_sf"/>
</dbReference>
<feature type="transmembrane region" description="Helical" evidence="7">
    <location>
        <begin position="266"/>
        <end position="288"/>
    </location>
</feature>
<dbReference type="Gene3D" id="1.10.3720.10">
    <property type="entry name" value="MetI-like"/>
    <property type="match status" value="1"/>
</dbReference>
<feature type="domain" description="ABC transmembrane type-1" evidence="8">
    <location>
        <begin position="73"/>
        <end position="285"/>
    </location>
</feature>
<dbReference type="PANTHER" id="PTHR30193">
    <property type="entry name" value="ABC TRANSPORTER PERMEASE PROTEIN"/>
    <property type="match status" value="1"/>
</dbReference>
<evidence type="ECO:0000313" key="11">
    <source>
        <dbReference type="Proteomes" id="UP000095651"/>
    </source>
</evidence>
<organism evidence="9 11">
    <name type="scientific">Hungatella hathewayi</name>
    <dbReference type="NCBI Taxonomy" id="154046"/>
    <lineage>
        <taxon>Bacteria</taxon>
        <taxon>Bacillati</taxon>
        <taxon>Bacillota</taxon>
        <taxon>Clostridia</taxon>
        <taxon>Lachnospirales</taxon>
        <taxon>Lachnospiraceae</taxon>
        <taxon>Hungatella</taxon>
    </lineage>
</organism>
<dbReference type="RefSeq" id="WP_055657614.1">
    <property type="nucleotide sequence ID" value="NZ_CABIXC010000011.1"/>
</dbReference>
<keyword evidence="4 7" id="KW-0812">Transmembrane</keyword>
<dbReference type="PANTHER" id="PTHR30193:SF37">
    <property type="entry name" value="INNER MEMBRANE ABC TRANSPORTER PERMEASE PROTEIN YCJO"/>
    <property type="match status" value="1"/>
</dbReference>
<gene>
    <name evidence="9" type="primary">ugpA_60</name>
    <name evidence="10" type="ORF">DXC39_21905</name>
    <name evidence="9" type="ORF">ERS852407_03827</name>
</gene>
<dbReference type="GO" id="GO:0005886">
    <property type="term" value="C:plasma membrane"/>
    <property type="evidence" value="ECO:0007669"/>
    <property type="project" value="UniProtKB-SubCell"/>
</dbReference>
<sequence>MRNKKQTSFRDGIRPYIMVLPSIAVFLCCYIYPIFYMIYLSLFKWDFISPTKDFVGLKNFITLFSKAEFRQVLSNTLIYTFCSVGIAIALALVLAVWLNHPGKMFAFVQGAIFSPHIISLVSVSFIWMWMMEPSYGLLNWLLGLLGIKPSMWLQRPDTALMSLVLVSVWKLIGYDTLILISALQSIPKSIYEAALLDKAPGIVTFFKIILPMISPNLFFLVVMNTLTSFQAFETVSIMTEGGPMNSTNTLVYYIYQNGFRFYKMGYASAAGVVLLVLVGIMTIIYFNLLGRKVHYQ</sequence>
<dbReference type="Pfam" id="PF00528">
    <property type="entry name" value="BPD_transp_1"/>
    <property type="match status" value="1"/>
</dbReference>
<keyword evidence="2 7" id="KW-0813">Transport</keyword>
<dbReference type="EMBL" id="CYZE01000011">
    <property type="protein sequence ID" value="CUO75180.1"/>
    <property type="molecule type" value="Genomic_DNA"/>
</dbReference>
<evidence type="ECO:0000259" key="8">
    <source>
        <dbReference type="PROSITE" id="PS50928"/>
    </source>
</evidence>
<evidence type="ECO:0000256" key="2">
    <source>
        <dbReference type="ARBA" id="ARBA00022448"/>
    </source>
</evidence>
<dbReference type="InterPro" id="IPR000515">
    <property type="entry name" value="MetI-like"/>
</dbReference>
<evidence type="ECO:0000313" key="12">
    <source>
        <dbReference type="Proteomes" id="UP000261257"/>
    </source>
</evidence>
<evidence type="ECO:0000256" key="1">
    <source>
        <dbReference type="ARBA" id="ARBA00004651"/>
    </source>
</evidence>
<feature type="transmembrane region" description="Helical" evidence="7">
    <location>
        <begin position="16"/>
        <end position="39"/>
    </location>
</feature>
<reference evidence="9 11" key="1">
    <citation type="submission" date="2015-09" db="EMBL/GenBank/DDBJ databases">
        <authorList>
            <consortium name="Pathogen Informatics"/>
        </authorList>
    </citation>
    <scope>NUCLEOTIDE SEQUENCE [LARGE SCALE GENOMIC DNA]</scope>
    <source>
        <strain evidence="9 11">2789STDY5608850</strain>
    </source>
</reference>
<dbReference type="InterPro" id="IPR051393">
    <property type="entry name" value="ABC_transporter_permease"/>
</dbReference>
<feature type="transmembrane region" description="Helical" evidence="7">
    <location>
        <begin position="77"/>
        <end position="98"/>
    </location>
</feature>
<dbReference type="CDD" id="cd06261">
    <property type="entry name" value="TM_PBP2"/>
    <property type="match status" value="1"/>
</dbReference>
<feature type="transmembrane region" description="Helical" evidence="7">
    <location>
        <begin position="105"/>
        <end position="130"/>
    </location>
</feature>
<keyword evidence="6 7" id="KW-0472">Membrane</keyword>
<dbReference type="AlphaFoldDB" id="A0A174HQ22"/>
<feature type="transmembrane region" description="Helical" evidence="7">
    <location>
        <begin position="204"/>
        <end position="223"/>
    </location>
</feature>